<feature type="transmembrane region" description="Helical" evidence="6">
    <location>
        <begin position="234"/>
        <end position="252"/>
    </location>
</feature>
<comment type="similarity">
    <text evidence="2">Belongs to the TerC family.</text>
</comment>
<feature type="transmembrane region" description="Helical" evidence="6">
    <location>
        <begin position="174"/>
        <end position="193"/>
    </location>
</feature>
<evidence type="ECO:0000256" key="3">
    <source>
        <dbReference type="ARBA" id="ARBA00022692"/>
    </source>
</evidence>
<proteinExistence type="inferred from homology"/>
<reference evidence="7 8" key="1">
    <citation type="submission" date="2020-08" db="EMBL/GenBank/DDBJ databases">
        <title>Genomic Encyclopedia of Type Strains, Phase IV (KMG-IV): sequencing the most valuable type-strain genomes for metagenomic binning, comparative biology and taxonomic classification.</title>
        <authorList>
            <person name="Goeker M."/>
        </authorList>
    </citation>
    <scope>NUCLEOTIDE SEQUENCE [LARGE SCALE GENOMIC DNA]</scope>
    <source>
        <strain evidence="7 8">DSM 7465</strain>
    </source>
</reference>
<feature type="transmembrane region" description="Helical" evidence="6">
    <location>
        <begin position="140"/>
        <end position="162"/>
    </location>
</feature>
<dbReference type="AlphaFoldDB" id="A0A840HRK1"/>
<dbReference type="EMBL" id="JACHOV010000002">
    <property type="protein sequence ID" value="MBB4640218.1"/>
    <property type="molecule type" value="Genomic_DNA"/>
</dbReference>
<dbReference type="GO" id="GO:0016020">
    <property type="term" value="C:membrane"/>
    <property type="evidence" value="ECO:0007669"/>
    <property type="project" value="UniProtKB-SubCell"/>
</dbReference>
<name>A0A840HRK1_9SPHN</name>
<evidence type="ECO:0000256" key="5">
    <source>
        <dbReference type="ARBA" id="ARBA00023136"/>
    </source>
</evidence>
<evidence type="ECO:0000256" key="2">
    <source>
        <dbReference type="ARBA" id="ARBA00007511"/>
    </source>
</evidence>
<accession>A0A840HRK1</accession>
<evidence type="ECO:0000256" key="1">
    <source>
        <dbReference type="ARBA" id="ARBA00004141"/>
    </source>
</evidence>
<keyword evidence="5 6" id="KW-0472">Membrane</keyword>
<feature type="transmembrane region" description="Helical" evidence="6">
    <location>
        <begin position="12"/>
        <end position="38"/>
    </location>
</feature>
<feature type="transmembrane region" description="Helical" evidence="6">
    <location>
        <begin position="59"/>
        <end position="80"/>
    </location>
</feature>
<keyword evidence="4 6" id="KW-1133">Transmembrane helix</keyword>
<gene>
    <name evidence="7" type="ORF">HNQ99_000506</name>
</gene>
<evidence type="ECO:0000256" key="4">
    <source>
        <dbReference type="ARBA" id="ARBA00022989"/>
    </source>
</evidence>
<protein>
    <submittedName>
        <fullName evidence="7">Putative tellurium resistance membrane protein TerC</fullName>
    </submittedName>
</protein>
<dbReference type="InterPro" id="IPR005496">
    <property type="entry name" value="Integral_membrane_TerC"/>
</dbReference>
<dbReference type="PANTHER" id="PTHR30238:SF4">
    <property type="entry name" value="SLL1022 PROTEIN"/>
    <property type="match status" value="1"/>
</dbReference>
<evidence type="ECO:0000313" key="8">
    <source>
        <dbReference type="Proteomes" id="UP000575068"/>
    </source>
</evidence>
<sequence>MIEIFGIFADPAVWAALTALVVMEVVLGIDNLIFISILSNKLPAHQQSKARRVGIALALVLRLALLSGIAWLVGLTAPIFDLGLSGPIDKLTGHPVYETAFSARDLILIAGGLFLLWKATKEIHHNMDVEASGNLLDKKGHAAISFGSVIFQILLLDMVFSIDSILTAVGMTDHLPVMVIAVVVAVAVMLLAADPLARFIDRNPTVVMLALGFLLMIGAVLIADGFGIHVPKGYIYAAMAFSAFVEMLNIMGRRARTKKVPQETAETVH</sequence>
<dbReference type="Pfam" id="PF03741">
    <property type="entry name" value="TerC"/>
    <property type="match status" value="1"/>
</dbReference>
<dbReference type="Proteomes" id="UP000575068">
    <property type="component" value="Unassembled WGS sequence"/>
</dbReference>
<evidence type="ECO:0000313" key="7">
    <source>
        <dbReference type="EMBL" id="MBB4640218.1"/>
    </source>
</evidence>
<feature type="transmembrane region" description="Helical" evidence="6">
    <location>
        <begin position="100"/>
        <end position="119"/>
    </location>
</feature>
<keyword evidence="8" id="KW-1185">Reference proteome</keyword>
<feature type="transmembrane region" description="Helical" evidence="6">
    <location>
        <begin position="205"/>
        <end position="228"/>
    </location>
</feature>
<keyword evidence="3 6" id="KW-0812">Transmembrane</keyword>
<organism evidence="7 8">
    <name type="scientific">Rhizorhapis suberifaciens</name>
    <name type="common">corky root of lettuce</name>
    <dbReference type="NCBI Taxonomy" id="13656"/>
    <lineage>
        <taxon>Bacteria</taxon>
        <taxon>Pseudomonadati</taxon>
        <taxon>Pseudomonadota</taxon>
        <taxon>Alphaproteobacteria</taxon>
        <taxon>Sphingomonadales</taxon>
        <taxon>Sphingomonadaceae</taxon>
        <taxon>Rhizorhapis</taxon>
    </lineage>
</organism>
<evidence type="ECO:0000256" key="6">
    <source>
        <dbReference type="SAM" id="Phobius"/>
    </source>
</evidence>
<comment type="subcellular location">
    <subcellularLocation>
        <location evidence="1">Membrane</location>
        <topology evidence="1">Multi-pass membrane protein</topology>
    </subcellularLocation>
</comment>
<dbReference type="PANTHER" id="PTHR30238">
    <property type="entry name" value="MEMBRANE BOUND PREDICTED REDOX MODULATOR"/>
    <property type="match status" value="1"/>
</dbReference>
<dbReference type="RefSeq" id="WP_184474084.1">
    <property type="nucleotide sequence ID" value="NZ_JACHOV010000002.1"/>
</dbReference>
<comment type="caution">
    <text evidence="7">The sequence shown here is derived from an EMBL/GenBank/DDBJ whole genome shotgun (WGS) entry which is preliminary data.</text>
</comment>